<dbReference type="GO" id="GO:0005739">
    <property type="term" value="C:mitochondrion"/>
    <property type="evidence" value="ECO:0007669"/>
    <property type="project" value="TreeGrafter"/>
</dbReference>
<evidence type="ECO:0000259" key="8">
    <source>
        <dbReference type="Pfam" id="PF00675"/>
    </source>
</evidence>
<keyword evidence="4" id="KW-0479">Metal-binding</keyword>
<keyword evidence="3" id="KW-0645">Protease</keyword>
<keyword evidence="7" id="KW-0482">Metalloprotease</keyword>
<evidence type="ECO:0000259" key="9">
    <source>
        <dbReference type="Pfam" id="PF22456"/>
    </source>
</evidence>
<dbReference type="Pfam" id="PF22456">
    <property type="entry name" value="PqqF-like_C_4"/>
    <property type="match status" value="1"/>
</dbReference>
<feature type="domain" description="Peptidase M16 N-terminal" evidence="8">
    <location>
        <begin position="56"/>
        <end position="163"/>
    </location>
</feature>
<evidence type="ECO:0000256" key="1">
    <source>
        <dbReference type="ARBA" id="ARBA00001947"/>
    </source>
</evidence>
<dbReference type="Gene3D" id="3.30.830.10">
    <property type="entry name" value="Metalloenzyme, LuxS/M16 peptidase-like"/>
    <property type="match status" value="2"/>
</dbReference>
<accession>A0A4S2KQZ2</accession>
<dbReference type="FunFam" id="3.30.830.10:FF:000012">
    <property type="entry name" value="Protease 3"/>
    <property type="match status" value="1"/>
</dbReference>
<feature type="domain" description="Coenzyme PQQ synthesis protein F-like C-terminal lobe" evidence="9">
    <location>
        <begin position="264"/>
        <end position="359"/>
    </location>
</feature>
<dbReference type="InterPro" id="IPR011249">
    <property type="entry name" value="Metalloenz_LuxS/M16"/>
</dbReference>
<dbReference type="GO" id="GO:0005829">
    <property type="term" value="C:cytosol"/>
    <property type="evidence" value="ECO:0007669"/>
    <property type="project" value="TreeGrafter"/>
</dbReference>
<keyword evidence="6" id="KW-0862">Zinc</keyword>
<evidence type="ECO:0000256" key="7">
    <source>
        <dbReference type="ARBA" id="ARBA00023049"/>
    </source>
</evidence>
<dbReference type="PANTHER" id="PTHR43690:SF18">
    <property type="entry name" value="INSULIN-DEGRADING ENZYME-RELATED"/>
    <property type="match status" value="1"/>
</dbReference>
<evidence type="ECO:0000256" key="6">
    <source>
        <dbReference type="ARBA" id="ARBA00022833"/>
    </source>
</evidence>
<evidence type="ECO:0000256" key="5">
    <source>
        <dbReference type="ARBA" id="ARBA00022801"/>
    </source>
</evidence>
<dbReference type="EMBL" id="QBLH01001448">
    <property type="protein sequence ID" value="TGZ51846.1"/>
    <property type="molecule type" value="Genomic_DNA"/>
</dbReference>
<dbReference type="GO" id="GO:0004222">
    <property type="term" value="F:metalloendopeptidase activity"/>
    <property type="evidence" value="ECO:0007669"/>
    <property type="project" value="InterPro"/>
</dbReference>
<dbReference type="STRING" id="300112.A0A4S2KQZ2"/>
<keyword evidence="11" id="KW-1185">Reference proteome</keyword>
<reference evidence="10 11" key="1">
    <citation type="journal article" date="2019" name="Philos. Trans. R. Soc. Lond., B, Biol. Sci.">
        <title>Ant behaviour and brain gene expression of defending hosts depend on the ecological success of the intruding social parasite.</title>
        <authorList>
            <person name="Kaur R."/>
            <person name="Stoldt M."/>
            <person name="Jongepier E."/>
            <person name="Feldmeyer B."/>
            <person name="Menzel F."/>
            <person name="Bornberg-Bauer E."/>
            <person name="Foitzik S."/>
        </authorList>
    </citation>
    <scope>NUCLEOTIDE SEQUENCE [LARGE SCALE GENOMIC DNA]</scope>
    <source>
        <tissue evidence="10">Whole body</tissue>
    </source>
</reference>
<gene>
    <name evidence="10" type="ORF">DBV15_08748</name>
</gene>
<dbReference type="InterPro" id="IPR050626">
    <property type="entry name" value="Peptidase_M16"/>
</dbReference>
<dbReference type="GO" id="GO:0051603">
    <property type="term" value="P:proteolysis involved in protein catabolic process"/>
    <property type="evidence" value="ECO:0007669"/>
    <property type="project" value="TreeGrafter"/>
</dbReference>
<keyword evidence="5" id="KW-0378">Hydrolase</keyword>
<dbReference type="Pfam" id="PF00675">
    <property type="entry name" value="Peptidase_M16"/>
    <property type="match status" value="1"/>
</dbReference>
<dbReference type="PANTHER" id="PTHR43690">
    <property type="entry name" value="NARDILYSIN"/>
    <property type="match status" value="1"/>
</dbReference>
<proteinExistence type="inferred from homology"/>
<sequence>MSFDGNVVDRFNDIKRADNDHKLYKDLVLSNKMKILLISDSKTGISFAAMNVNIEIKYVTGYNCDTWPLLGLAHLCEHMLSMGTKKFSAQDDYDMYVSQSNGQQNAMTSLNSTNYYFTVTPDKLNGALDRFAQFFIAPLFDEDLIETAIHNIDSEFNEMVTEEKCRLIGLEKVSIKMDHPYSKFGLGDKETLDELPKKMKINVRTKLKEFYKKYYSANIMSLCILSKGCHVRFEEENKVLKTSSTIVYYSTGLRSTESNMLLLLSNQIINQRTFHILRINYNLGYTVFSQVTKMDATQYLTVVVQGNRYPPYVENVIDTLFMENMYEHICTMSKEEFENYKKGLESHLTAFKTRSSQCTLYWKEIESQEYNFDREAIEVDYLKKITQEQLRKFFEVTAYFYMRTISFNEKEKIL</sequence>
<comment type="similarity">
    <text evidence="2">Belongs to the peptidase M16 family.</text>
</comment>
<dbReference type="GO" id="GO:0046872">
    <property type="term" value="F:metal ion binding"/>
    <property type="evidence" value="ECO:0007669"/>
    <property type="project" value="UniProtKB-KW"/>
</dbReference>
<dbReference type="InterPro" id="IPR001431">
    <property type="entry name" value="Pept_M16_Zn_BS"/>
</dbReference>
<evidence type="ECO:0000313" key="10">
    <source>
        <dbReference type="EMBL" id="TGZ51846.1"/>
    </source>
</evidence>
<comment type="caution">
    <text evidence="10">The sequence shown here is derived from an EMBL/GenBank/DDBJ whole genome shotgun (WGS) entry which is preliminary data.</text>
</comment>
<dbReference type="GO" id="GO:0043171">
    <property type="term" value="P:peptide catabolic process"/>
    <property type="evidence" value="ECO:0007669"/>
    <property type="project" value="TreeGrafter"/>
</dbReference>
<name>A0A4S2KQZ2_9HYME</name>
<evidence type="ECO:0000256" key="2">
    <source>
        <dbReference type="ARBA" id="ARBA00007261"/>
    </source>
</evidence>
<dbReference type="InterPro" id="IPR011765">
    <property type="entry name" value="Pept_M16_N"/>
</dbReference>
<evidence type="ECO:0000256" key="3">
    <source>
        <dbReference type="ARBA" id="ARBA00022670"/>
    </source>
</evidence>
<evidence type="ECO:0000313" key="11">
    <source>
        <dbReference type="Proteomes" id="UP000310200"/>
    </source>
</evidence>
<organism evidence="10 11">
    <name type="scientific">Temnothorax longispinosus</name>
    <dbReference type="NCBI Taxonomy" id="300112"/>
    <lineage>
        <taxon>Eukaryota</taxon>
        <taxon>Metazoa</taxon>
        <taxon>Ecdysozoa</taxon>
        <taxon>Arthropoda</taxon>
        <taxon>Hexapoda</taxon>
        <taxon>Insecta</taxon>
        <taxon>Pterygota</taxon>
        <taxon>Neoptera</taxon>
        <taxon>Endopterygota</taxon>
        <taxon>Hymenoptera</taxon>
        <taxon>Apocrita</taxon>
        <taxon>Aculeata</taxon>
        <taxon>Formicoidea</taxon>
        <taxon>Formicidae</taxon>
        <taxon>Myrmicinae</taxon>
        <taxon>Temnothorax</taxon>
    </lineage>
</organism>
<dbReference type="SUPFAM" id="SSF63411">
    <property type="entry name" value="LuxS/MPP-like metallohydrolase"/>
    <property type="match status" value="2"/>
</dbReference>
<dbReference type="PROSITE" id="PS00143">
    <property type="entry name" value="INSULINASE"/>
    <property type="match status" value="1"/>
</dbReference>
<dbReference type="InterPro" id="IPR054734">
    <property type="entry name" value="PqqF-like_C_4"/>
</dbReference>
<dbReference type="AlphaFoldDB" id="A0A4S2KQZ2"/>
<protein>
    <submittedName>
        <fullName evidence="10">Insulin-degrading enzyme</fullName>
    </submittedName>
</protein>
<evidence type="ECO:0000256" key="4">
    <source>
        <dbReference type="ARBA" id="ARBA00022723"/>
    </source>
</evidence>
<comment type="cofactor">
    <cofactor evidence="1">
        <name>Zn(2+)</name>
        <dbReference type="ChEBI" id="CHEBI:29105"/>
    </cofactor>
</comment>
<dbReference type="Proteomes" id="UP000310200">
    <property type="component" value="Unassembled WGS sequence"/>
</dbReference>